<dbReference type="PANTHER" id="PTHR10762:SF2">
    <property type="entry name" value="2-(3-AMINO-3-CARBOXYPROPYL)HISTIDINE SYNTHASE SUBUNIT 2"/>
    <property type="match status" value="1"/>
</dbReference>
<evidence type="ECO:0000256" key="1">
    <source>
        <dbReference type="ARBA" id="ARBA00001966"/>
    </source>
</evidence>
<keyword evidence="6 8" id="KW-0408">Iron</keyword>
<dbReference type="SFLD" id="SFLDG01121">
    <property type="entry name" value="Diphthamide_biosynthesis"/>
    <property type="match status" value="1"/>
</dbReference>
<dbReference type="PANTHER" id="PTHR10762">
    <property type="entry name" value="DIPHTHAMIDE BIOSYNTHESIS PROTEIN"/>
    <property type="match status" value="1"/>
</dbReference>
<dbReference type="Gene3D" id="3.40.50.11840">
    <property type="entry name" value="Diphthamide synthesis DPH1/DPH2 domain 1"/>
    <property type="match status" value="1"/>
</dbReference>
<keyword evidence="5 8" id="KW-0479">Metal-binding</keyword>
<evidence type="ECO:0000313" key="9">
    <source>
        <dbReference type="EMBL" id="JAA68362.1"/>
    </source>
</evidence>
<evidence type="ECO:0000256" key="7">
    <source>
        <dbReference type="ARBA" id="ARBA00023014"/>
    </source>
</evidence>
<dbReference type="EMBL" id="GADI01005446">
    <property type="protein sequence ID" value="JAA68362.1"/>
    <property type="molecule type" value="mRNA"/>
</dbReference>
<name>A0A0K8RB18_IXORI</name>
<evidence type="ECO:0000256" key="3">
    <source>
        <dbReference type="ARBA" id="ARBA00006179"/>
    </source>
</evidence>
<dbReference type="FunFam" id="3.40.50.11840:FF:000008">
    <property type="entry name" value="2-(3-amino-3-carboxypropyl)histidine synthase subunit 2"/>
    <property type="match status" value="1"/>
</dbReference>
<dbReference type="InterPro" id="IPR042265">
    <property type="entry name" value="DPH1/DPH2_3"/>
</dbReference>
<evidence type="ECO:0000256" key="2">
    <source>
        <dbReference type="ARBA" id="ARBA00005156"/>
    </source>
</evidence>
<proteinExistence type="evidence at transcript level"/>
<dbReference type="NCBIfam" id="TIGR00272">
    <property type="entry name" value="DPH2"/>
    <property type="match status" value="1"/>
</dbReference>
<comment type="pathway">
    <text evidence="2 8">Protein modification; peptidyl-diphthamide biosynthesis.</text>
</comment>
<dbReference type="UniPathway" id="UPA00559"/>
<dbReference type="InterPro" id="IPR010014">
    <property type="entry name" value="DHP2"/>
</dbReference>
<dbReference type="GO" id="GO:0051536">
    <property type="term" value="F:iron-sulfur cluster binding"/>
    <property type="evidence" value="ECO:0007669"/>
    <property type="project" value="UniProtKB-KW"/>
</dbReference>
<reference evidence="9" key="1">
    <citation type="submission" date="2012-12" db="EMBL/GenBank/DDBJ databases">
        <title>Identification and characterization of a phenylalanine ammonia-lyase gene family in Isatis indigotica Fort.</title>
        <authorList>
            <person name="Liu Q."/>
            <person name="Chen J."/>
            <person name="Zhou X."/>
            <person name="Di P."/>
            <person name="Xiao Y."/>
            <person name="Xuan H."/>
            <person name="Zhang L."/>
            <person name="Chen W."/>
        </authorList>
    </citation>
    <scope>NUCLEOTIDE SEQUENCE</scope>
    <source>
        <tissue evidence="9">Salivary gland</tissue>
    </source>
</reference>
<dbReference type="Gene3D" id="3.40.50.11860">
    <property type="entry name" value="Diphthamide synthesis DPH1/DPH2 domain 3"/>
    <property type="match status" value="1"/>
</dbReference>
<dbReference type="InterPro" id="IPR042263">
    <property type="entry name" value="DPH1/DPH2_1"/>
</dbReference>
<dbReference type="FunFam" id="3.40.50.11860:FF:000001">
    <property type="entry name" value="2-(3-amino-3-carboxypropyl)histidine synthase subunit 2"/>
    <property type="match status" value="1"/>
</dbReference>
<comment type="function">
    <text evidence="8">Required for the first step of diphthamide biosynthesis, a post-translational modification of histidine which occurs in elongation factor 2. DPH1 and DPH2 transfer a 3-amino-3-carboxypropyl (ACP) group from S-adenosyl-L-methionine (SAM) to a histidine residue, the reaction is assisted by a reduction system comprising DPH3 and a NADH-dependent reductase. Facilitates the reduction of the catalytic iron-sulfur cluster found in the DPH1 subunit.</text>
</comment>
<evidence type="ECO:0000256" key="6">
    <source>
        <dbReference type="ARBA" id="ARBA00023004"/>
    </source>
</evidence>
<dbReference type="SFLD" id="SFLDS00032">
    <property type="entry name" value="Radical_SAM_3-amino-3-carboxyp"/>
    <property type="match status" value="1"/>
</dbReference>
<dbReference type="GO" id="GO:0046872">
    <property type="term" value="F:metal ion binding"/>
    <property type="evidence" value="ECO:0007669"/>
    <property type="project" value="UniProtKB-KW"/>
</dbReference>
<sequence length="488" mass="53702">MALSFSSSGRAAIDQTLDASVESLARTSDSEIASKYEIERCVAWIQDHGYETIALQFPDEMLIDSVRVTLLIQKAVVDARLFILGDTSYGSCCVDEVAAEHIQADSIIHFGHSCLSVPSKLPVLFVFGNSPCDLNELEQGLKNAYLDPDTKIVVLFDTQYNHCRDDIFKTVYKSYKNAVPSTLIIPGDPAGESETDPNSVCKCSRRIVLPASSKIEDYALFYVGPEGRTLTNLIFTFNECQCHSYDPETQCVRKESVAVNRHLMRRYYLIEKAKDARIVGILVGTLGVRNYLSVLDHLKKLIRSAGKKPYILAVGKLNVAKLANFQEVDVYVLVACPENTLLDSKEFFRPVVTPFELEVALNPSREWNRTFSTTFGDILPGGDLYTELQEQTGPEVYDVSLVTGMIRTMGARERGVDSAKECALVAKEGTVSIPQLHTGAAGEFLMRRSWQGLDADLGKTPASRVVKGRSGLAAGYEGEGKDGADPVP</sequence>
<accession>A0A0K8RB18</accession>
<dbReference type="GO" id="GO:0090560">
    <property type="term" value="F:2-(3-amino-3-carboxypropyl)histidine synthase activity"/>
    <property type="evidence" value="ECO:0007669"/>
    <property type="project" value="InterPro"/>
</dbReference>
<dbReference type="AlphaFoldDB" id="A0A0K8RB18"/>
<keyword evidence="7 8" id="KW-0411">Iron-sulfur</keyword>
<dbReference type="SFLD" id="SFLDF00408">
    <property type="entry name" value="Diphthamide_biosynthesis_famil"/>
    <property type="match status" value="1"/>
</dbReference>
<dbReference type="NCBIfam" id="TIGR00322">
    <property type="entry name" value="diphth2_R"/>
    <property type="match status" value="1"/>
</dbReference>
<comment type="cofactor">
    <cofactor evidence="1">
        <name>[4Fe-4S] cluster</name>
        <dbReference type="ChEBI" id="CHEBI:49883"/>
    </cofactor>
</comment>
<evidence type="ECO:0000256" key="8">
    <source>
        <dbReference type="RuleBase" id="RU364133"/>
    </source>
</evidence>
<dbReference type="GO" id="GO:0017183">
    <property type="term" value="P:protein histidyl modification to diphthamide"/>
    <property type="evidence" value="ECO:0007669"/>
    <property type="project" value="UniProtKB-UniPathway"/>
</dbReference>
<evidence type="ECO:0000256" key="5">
    <source>
        <dbReference type="ARBA" id="ARBA00022723"/>
    </source>
</evidence>
<evidence type="ECO:0000256" key="4">
    <source>
        <dbReference type="ARBA" id="ARBA00021914"/>
    </source>
</evidence>
<comment type="similarity">
    <text evidence="3 8">Belongs to the DPH1/DPH2 family. DPH2 subfamily.</text>
</comment>
<organism evidence="9">
    <name type="scientific">Ixodes ricinus</name>
    <name type="common">Common tick</name>
    <name type="synonym">Acarus ricinus</name>
    <dbReference type="NCBI Taxonomy" id="34613"/>
    <lineage>
        <taxon>Eukaryota</taxon>
        <taxon>Metazoa</taxon>
        <taxon>Ecdysozoa</taxon>
        <taxon>Arthropoda</taxon>
        <taxon>Chelicerata</taxon>
        <taxon>Arachnida</taxon>
        <taxon>Acari</taxon>
        <taxon>Parasitiformes</taxon>
        <taxon>Ixodida</taxon>
        <taxon>Ixodoidea</taxon>
        <taxon>Ixodidae</taxon>
        <taxon>Ixodinae</taxon>
        <taxon>Ixodes</taxon>
    </lineage>
</organism>
<dbReference type="Pfam" id="PF01866">
    <property type="entry name" value="Diphthamide_syn"/>
    <property type="match status" value="1"/>
</dbReference>
<dbReference type="InterPro" id="IPR016435">
    <property type="entry name" value="DPH1/DPH2"/>
</dbReference>
<protein>
    <recommendedName>
        <fullName evidence="4 8">2-(3-amino-3-carboxypropyl)histidine synthase subunit 2</fullName>
    </recommendedName>
</protein>